<accession>F6YAD0</accession>
<sequence length="845" mass="93931">QLWRQLLMCLSGLCLASESRVLIPDERKHRCLQLFIHALQTTPSLVDVPHYRVFFAAYKGLQLVLQTSTALINKEIGPLLAVLKKHLVFSLNESNLEFPTELHPVPIPTVHPVTKMNERGSGSIVSDRKKKKSKRGPLLQQSTGKPRKQPEEVPASSTEVPDEVLASSANQFVSSSESEFSDTEGGFRRKMGSLVKKIRQFAMNSLQIVVSKTKKHILFGYWNSFFPSTDSENNISLLSCITDDSSTKMQVAALITLCGILDGSKSFLSLAALEIPSASFVSYSSMLGSSIHKIHGTLLYSLSKEKSHVIQVHLLKAIGMLAENTPYSKLNTGLVESVVSKVRIVLSTSQSNDCKIASFNVFSSLLSNTPALAEMVCSITSTTFQDLSLNVKPNSISRQLADVTLPQTTLTSSWLVDECISICLSTEGEFRLSLHIAAIQTLSSAAKFYFPVVKSYVNQLTDLICNLLKSANLYLRAAKLLENLAESMLRNSQNDPGQVNENLVFWNKLLSGPLQSLLQQESDWQLHTIICVILSTIGPEVFNQLNSSLQRFCQTMLLGLTNDEDYSVRFTAIRSLAVYIMYPCLRKDTGFVEDMAGCVLRLMEDEFRIVQNNAAWSFGNLTDAMVLNAESSPDFLDSLSASFLLSLLEAGIKAVSGKDKLRFNMMRVLGNLLRVMQTKHVTILRFRKGILKAKSIIISSMLSDSSMKVKWNACLACGNYLHNNLLPIGESSWTDDVYDALCKTVSTSKNFKVRNKASLAICSVRNREGFGSKFTDVCVSIINCLRHADSDELGLAEYNFKEKLQEQLIYTLLYLIPLTTKEDILTIAKTLVAEDNEQLHFQLNH</sequence>
<evidence type="ECO:0000313" key="5">
    <source>
        <dbReference type="Ensembl" id="ENSCINP00000014181.3"/>
    </source>
</evidence>
<dbReference type="EMBL" id="EAAA01002908">
    <property type="status" value="NOT_ANNOTATED_CDS"/>
    <property type="molecule type" value="Genomic_DNA"/>
</dbReference>
<dbReference type="Ensembl" id="ENSCINT00000014181.3">
    <property type="protein sequence ID" value="ENSCINP00000014181.3"/>
    <property type="gene ID" value="ENSCING00000006905.3"/>
</dbReference>
<dbReference type="STRING" id="7719.ENSCINP00000014181"/>
<evidence type="ECO:0000256" key="3">
    <source>
        <dbReference type="SAM" id="SignalP"/>
    </source>
</evidence>
<feature type="signal peptide" evidence="3">
    <location>
        <begin position="1"/>
        <end position="16"/>
    </location>
</feature>
<evidence type="ECO:0000259" key="4">
    <source>
        <dbReference type="Pfam" id="PF13251"/>
    </source>
</evidence>
<feature type="domain" description="DUF4042" evidence="4">
    <location>
        <begin position="197"/>
        <end position="374"/>
    </location>
</feature>
<protein>
    <recommendedName>
        <fullName evidence="1">HEAT repeat-containing protein 6</fullName>
    </recommendedName>
</protein>
<reference evidence="5" key="4">
    <citation type="submission" date="2025-09" db="UniProtKB">
        <authorList>
            <consortium name="Ensembl"/>
        </authorList>
    </citation>
    <scope>IDENTIFICATION</scope>
</reference>
<dbReference type="PANTHER" id="PTHR13366">
    <property type="entry name" value="MALARIA ANTIGEN-RELATED"/>
    <property type="match status" value="1"/>
</dbReference>
<feature type="chain" id="PRO_5003351248" description="HEAT repeat-containing protein 6" evidence="3">
    <location>
        <begin position="17"/>
        <end position="845"/>
    </location>
</feature>
<dbReference type="FunCoup" id="F6YAD0">
    <property type="interactions" value="518"/>
</dbReference>
<proteinExistence type="predicted"/>
<evidence type="ECO:0000313" key="6">
    <source>
        <dbReference type="Proteomes" id="UP000008144"/>
    </source>
</evidence>
<dbReference type="Proteomes" id="UP000008144">
    <property type="component" value="Chromosome 9"/>
</dbReference>
<dbReference type="InterPro" id="IPR025283">
    <property type="entry name" value="DUF4042"/>
</dbReference>
<dbReference type="InterPro" id="IPR052107">
    <property type="entry name" value="HEAT6"/>
</dbReference>
<dbReference type="SUPFAM" id="SSF48371">
    <property type="entry name" value="ARM repeat"/>
    <property type="match status" value="1"/>
</dbReference>
<dbReference type="HOGENOM" id="CLU_007141_0_0_1"/>
<keyword evidence="6" id="KW-1185">Reference proteome</keyword>
<dbReference type="InterPro" id="IPR016024">
    <property type="entry name" value="ARM-type_fold"/>
</dbReference>
<feature type="region of interest" description="Disordered" evidence="2">
    <location>
        <begin position="107"/>
        <end position="163"/>
    </location>
</feature>
<dbReference type="OMA" id="LYGYWHV"/>
<dbReference type="PANTHER" id="PTHR13366:SF0">
    <property type="entry name" value="HEAT REPEAT-CONTAINING PROTEIN 6"/>
    <property type="match status" value="1"/>
</dbReference>
<dbReference type="GeneTree" id="ENSGT00390000016675"/>
<dbReference type="InterPro" id="IPR011989">
    <property type="entry name" value="ARM-like"/>
</dbReference>
<name>F6YAD0_CIOIN</name>
<reference evidence="6" key="1">
    <citation type="journal article" date="2002" name="Science">
        <title>The draft genome of Ciona intestinalis: insights into chordate and vertebrate origins.</title>
        <authorList>
            <person name="Dehal P."/>
            <person name="Satou Y."/>
            <person name="Campbell R.K."/>
            <person name="Chapman J."/>
            <person name="Degnan B."/>
            <person name="De Tomaso A."/>
            <person name="Davidson B."/>
            <person name="Di Gregorio A."/>
            <person name="Gelpke M."/>
            <person name="Goodstein D.M."/>
            <person name="Harafuji N."/>
            <person name="Hastings K.E."/>
            <person name="Ho I."/>
            <person name="Hotta K."/>
            <person name="Huang W."/>
            <person name="Kawashima T."/>
            <person name="Lemaire P."/>
            <person name="Martinez D."/>
            <person name="Meinertzhagen I.A."/>
            <person name="Necula S."/>
            <person name="Nonaka M."/>
            <person name="Putnam N."/>
            <person name="Rash S."/>
            <person name="Saiga H."/>
            <person name="Satake M."/>
            <person name="Terry A."/>
            <person name="Yamada L."/>
            <person name="Wang H.G."/>
            <person name="Awazu S."/>
            <person name="Azumi K."/>
            <person name="Boore J."/>
            <person name="Branno M."/>
            <person name="Chin-Bow S."/>
            <person name="DeSantis R."/>
            <person name="Doyle S."/>
            <person name="Francino P."/>
            <person name="Keys D.N."/>
            <person name="Haga S."/>
            <person name="Hayashi H."/>
            <person name="Hino K."/>
            <person name="Imai K.S."/>
            <person name="Inaba K."/>
            <person name="Kano S."/>
            <person name="Kobayashi K."/>
            <person name="Kobayashi M."/>
            <person name="Lee B.I."/>
            <person name="Makabe K.W."/>
            <person name="Manohar C."/>
            <person name="Matassi G."/>
            <person name="Medina M."/>
            <person name="Mochizuki Y."/>
            <person name="Mount S."/>
            <person name="Morishita T."/>
            <person name="Miura S."/>
            <person name="Nakayama A."/>
            <person name="Nishizaka S."/>
            <person name="Nomoto H."/>
            <person name="Ohta F."/>
            <person name="Oishi K."/>
            <person name="Rigoutsos I."/>
            <person name="Sano M."/>
            <person name="Sasaki A."/>
            <person name="Sasakura Y."/>
            <person name="Shoguchi E."/>
            <person name="Shin-i T."/>
            <person name="Spagnuolo A."/>
            <person name="Stainier D."/>
            <person name="Suzuki M.M."/>
            <person name="Tassy O."/>
            <person name="Takatori N."/>
            <person name="Tokuoka M."/>
            <person name="Yagi K."/>
            <person name="Yoshizaki F."/>
            <person name="Wada S."/>
            <person name="Zhang C."/>
            <person name="Hyatt P.D."/>
            <person name="Larimer F."/>
            <person name="Detter C."/>
            <person name="Doggett N."/>
            <person name="Glavina T."/>
            <person name="Hawkins T."/>
            <person name="Richardson P."/>
            <person name="Lucas S."/>
            <person name="Kohara Y."/>
            <person name="Levine M."/>
            <person name="Satoh N."/>
            <person name="Rokhsar D.S."/>
        </authorList>
    </citation>
    <scope>NUCLEOTIDE SEQUENCE [LARGE SCALE GENOMIC DNA]</scope>
</reference>
<reference evidence="5" key="3">
    <citation type="submission" date="2025-08" db="UniProtKB">
        <authorList>
            <consortium name="Ensembl"/>
        </authorList>
    </citation>
    <scope>IDENTIFICATION</scope>
</reference>
<organism evidence="5 6">
    <name type="scientific">Ciona intestinalis</name>
    <name type="common">Transparent sea squirt</name>
    <name type="synonym">Ascidia intestinalis</name>
    <dbReference type="NCBI Taxonomy" id="7719"/>
    <lineage>
        <taxon>Eukaryota</taxon>
        <taxon>Metazoa</taxon>
        <taxon>Chordata</taxon>
        <taxon>Tunicata</taxon>
        <taxon>Ascidiacea</taxon>
        <taxon>Phlebobranchia</taxon>
        <taxon>Cionidae</taxon>
        <taxon>Ciona</taxon>
    </lineage>
</organism>
<reference evidence="5" key="2">
    <citation type="journal article" date="2008" name="Genome Biol.">
        <title>Improved genome assembly and evidence-based global gene model set for the chordate Ciona intestinalis: new insight into intron and operon populations.</title>
        <authorList>
            <person name="Satou Y."/>
            <person name="Mineta K."/>
            <person name="Ogasawara M."/>
            <person name="Sasakura Y."/>
            <person name="Shoguchi E."/>
            <person name="Ueno K."/>
            <person name="Yamada L."/>
            <person name="Matsumoto J."/>
            <person name="Wasserscheid J."/>
            <person name="Dewar K."/>
            <person name="Wiley G.B."/>
            <person name="Macmil S.L."/>
            <person name="Roe B.A."/>
            <person name="Zeller R.W."/>
            <person name="Hastings K.E."/>
            <person name="Lemaire P."/>
            <person name="Lindquist E."/>
            <person name="Endo T."/>
            <person name="Hotta K."/>
            <person name="Inaba K."/>
        </authorList>
    </citation>
    <scope>NUCLEOTIDE SEQUENCE [LARGE SCALE GENOMIC DNA]</scope>
    <source>
        <strain evidence="5">wild type</strain>
    </source>
</reference>
<keyword evidence="3" id="KW-0732">Signal</keyword>
<dbReference type="AlphaFoldDB" id="F6YAD0"/>
<evidence type="ECO:0000256" key="1">
    <source>
        <dbReference type="ARBA" id="ARBA00015263"/>
    </source>
</evidence>
<dbReference type="InParanoid" id="F6YAD0"/>
<dbReference type="Pfam" id="PF13251">
    <property type="entry name" value="DUF4042"/>
    <property type="match status" value="1"/>
</dbReference>
<evidence type="ECO:0000256" key="2">
    <source>
        <dbReference type="SAM" id="MobiDB-lite"/>
    </source>
</evidence>
<dbReference type="Gene3D" id="1.25.10.10">
    <property type="entry name" value="Leucine-rich Repeat Variant"/>
    <property type="match status" value="2"/>
</dbReference>